<dbReference type="FunFam" id="3.30.2010.30:FF:000002">
    <property type="entry name" value="Putative aminopeptidase N"/>
    <property type="match status" value="1"/>
</dbReference>
<comment type="function">
    <text evidence="12">Aminopeptidase N is involved in the degradation of intracellular peptides generated by protein breakdown during normal growth as well as in response to nutrient starvation.</text>
</comment>
<reference evidence="18 19" key="1">
    <citation type="submission" date="2017-12" db="EMBL/GenBank/DDBJ databases">
        <title>Anaerobic carbon monoxide metabolism by Pleomorphomonas carboxyditropha sp. nov., a new mesophilic hydrogenogenic carboxidotroph.</title>
        <authorList>
            <person name="Esquivel-Elizondo S."/>
            <person name="Krajmalnik-Brown R."/>
        </authorList>
    </citation>
    <scope>NUCLEOTIDE SEQUENCE [LARGE SCALE GENOMIC DNA]</scope>
    <source>
        <strain evidence="18 19">R5-392</strain>
    </source>
</reference>
<evidence type="ECO:0000256" key="6">
    <source>
        <dbReference type="ARBA" id="ARBA00022438"/>
    </source>
</evidence>
<dbReference type="InterPro" id="IPR012779">
    <property type="entry name" value="Peptidase_M1_pepN"/>
</dbReference>
<dbReference type="InterPro" id="IPR045357">
    <property type="entry name" value="Aminopeptidase_N-like_N"/>
</dbReference>
<keyword evidence="6 18" id="KW-0031">Aminopeptidase</keyword>
<comment type="cofactor">
    <cofactor evidence="2">
        <name>Zn(2+)</name>
        <dbReference type="ChEBI" id="CHEBI:29105"/>
    </cofactor>
</comment>
<dbReference type="InterPro" id="IPR024601">
    <property type="entry name" value="Peptidase_M1_pepN_C"/>
</dbReference>
<dbReference type="GO" id="GO:0006508">
    <property type="term" value="P:proteolysis"/>
    <property type="evidence" value="ECO:0007669"/>
    <property type="project" value="UniProtKB-UniRule"/>
</dbReference>
<dbReference type="InterPro" id="IPR035414">
    <property type="entry name" value="Peptidase_M1_pepN_Ig-like"/>
</dbReference>
<dbReference type="InterPro" id="IPR037144">
    <property type="entry name" value="Peptidase_M1_pepN_C_sf"/>
</dbReference>
<keyword evidence="19" id="KW-1185">Reference proteome</keyword>
<dbReference type="AlphaFoldDB" id="A0A1I4SH08"/>
<dbReference type="Gene3D" id="2.60.40.1730">
    <property type="entry name" value="tricorn interacting facor f3 domain"/>
    <property type="match status" value="1"/>
</dbReference>
<sequence length="881" mass="96754">MSQDSAPVIRLADYRPTPYAIDKVDLEFDLTPERTLVAATLVLSPRAGTAGEPLVLNGDELTLVRIAVDGRELREDEYEASADRLTVKAPPAGSFRLEMTTRLDPAANTKLMGLYRSSGTWCTQCEAEGFRRITYYYDRPDVLSVFTVKIVAPKIEAPILLSNGNPVSSGDLGDGRHFAVWHDPWPKPSYLFALVAGDLDALEDEFTTMGGRKVKLAIYVEKGNAPKAVYAMDSLKRSMKWDEEVFGREYDLDVFNVVAVSDFNMGAMENKGLNVFNDKYVLADPEIATDADYAGIEAVIAHEYFHNWTGDRITCRDWFQLCLKEGLTVFRDQEFSSDMRSRAVKRISDARLLRSQQFPEDGGPLAHPVRPEQYKEINNFYTATVYEKGAEVIRMLKTLIGDDAFARGMDLYFTRHDGEAATIEQFIACFAEASGRDLEPFMVWYREAGTPTVTIDESWDEAARRYTLTLTQETPATPGQQTKKPRVIPVRFGLVGPDGKDMRPSGIAGAEVNGDTLILTAPSHTVTFEGLPSRPVPSLFRRFSAPVKVRQSLSSADLIFLLANDADSFNRWQAGTTLAMTALVKATQQVRAGQAPSFETAPIDALGKLLDDPALDAAFKALLIAVPSENDVAREVAENVDPDAVATAHLAYRRTIAGRLEARLRAIVEADNAAADQPYVPDAAGSGRRSLANTALDLLSITGSAEAMALVRRRFETAINMTDRMAALTILVHRGDAGAEAALAAFFERFGNVPLVVDKWLSAQASAPLPGTLDKVMTLTQHPAFSFGNPNRVRALVGAFATSNPTQFGRADGKGFGFVADIISRLDAANPQLAARLLVTFRSWRSYEPKRRAQAETALRSIQGKPQLSRDVADILERTLA</sequence>
<dbReference type="InterPro" id="IPR014782">
    <property type="entry name" value="Peptidase_M1_dom"/>
</dbReference>
<dbReference type="Pfam" id="PF11940">
    <property type="entry name" value="DUF3458"/>
    <property type="match status" value="1"/>
</dbReference>
<evidence type="ECO:0000256" key="2">
    <source>
        <dbReference type="ARBA" id="ARBA00001947"/>
    </source>
</evidence>
<evidence type="ECO:0000259" key="17">
    <source>
        <dbReference type="Pfam" id="PF17900"/>
    </source>
</evidence>
<dbReference type="NCBIfam" id="TIGR02414">
    <property type="entry name" value="pepN_proteo"/>
    <property type="match status" value="1"/>
</dbReference>
<evidence type="ECO:0000256" key="5">
    <source>
        <dbReference type="ARBA" id="ARBA00015611"/>
    </source>
</evidence>
<dbReference type="PANTHER" id="PTHR46322:SF1">
    <property type="entry name" value="PUROMYCIN-SENSITIVE AMINOPEPTIDASE"/>
    <property type="match status" value="1"/>
</dbReference>
<keyword evidence="11" id="KW-0482">Metalloprotease</keyword>
<feature type="domain" description="Peptidase M1 alanyl aminopeptidase Ig-like fold" evidence="15">
    <location>
        <begin position="449"/>
        <end position="551"/>
    </location>
</feature>
<dbReference type="InterPro" id="IPR001930">
    <property type="entry name" value="Peptidase_M1"/>
</dbReference>
<evidence type="ECO:0000313" key="19">
    <source>
        <dbReference type="Proteomes" id="UP000233491"/>
    </source>
</evidence>
<evidence type="ECO:0000256" key="8">
    <source>
        <dbReference type="ARBA" id="ARBA00022723"/>
    </source>
</evidence>
<dbReference type="SUPFAM" id="SSF63737">
    <property type="entry name" value="Leukotriene A4 hydrolase N-terminal domain"/>
    <property type="match status" value="1"/>
</dbReference>
<dbReference type="Gene3D" id="1.25.50.10">
    <property type="entry name" value="Peptidase M1, alanyl aminopeptidase, C-terminal domain"/>
    <property type="match status" value="1"/>
</dbReference>
<evidence type="ECO:0000313" key="18">
    <source>
        <dbReference type="EMBL" id="PKR88955.1"/>
    </source>
</evidence>
<protein>
    <recommendedName>
        <fullName evidence="5 13">Aminopeptidase N</fullName>
        <ecNumber evidence="4 13">3.4.11.2</ecNumber>
    </recommendedName>
</protein>
<keyword evidence="9" id="KW-0378">Hydrolase</keyword>
<dbReference type="FunFam" id="2.60.40.1730:FF:000005">
    <property type="entry name" value="Aminopeptidase N"/>
    <property type="match status" value="1"/>
</dbReference>
<evidence type="ECO:0000256" key="9">
    <source>
        <dbReference type="ARBA" id="ARBA00022801"/>
    </source>
</evidence>
<evidence type="ECO:0000256" key="7">
    <source>
        <dbReference type="ARBA" id="ARBA00022670"/>
    </source>
</evidence>
<dbReference type="GO" id="GO:0016285">
    <property type="term" value="F:alanyl aminopeptidase activity"/>
    <property type="evidence" value="ECO:0007669"/>
    <property type="project" value="UniProtKB-EC"/>
</dbReference>
<dbReference type="InterPro" id="IPR027268">
    <property type="entry name" value="Peptidase_M4/M1_CTD_sf"/>
</dbReference>
<keyword evidence="7" id="KW-0645">Protease</keyword>
<feature type="domain" description="Aminopeptidase N-like N-terminal" evidence="17">
    <location>
        <begin position="37"/>
        <end position="191"/>
    </location>
</feature>
<evidence type="ECO:0000256" key="1">
    <source>
        <dbReference type="ARBA" id="ARBA00000098"/>
    </source>
</evidence>
<evidence type="ECO:0000256" key="13">
    <source>
        <dbReference type="NCBIfam" id="TIGR02414"/>
    </source>
</evidence>
<dbReference type="Pfam" id="PF17432">
    <property type="entry name" value="DUF3458_C"/>
    <property type="match status" value="1"/>
</dbReference>
<evidence type="ECO:0000259" key="15">
    <source>
        <dbReference type="Pfam" id="PF11940"/>
    </source>
</evidence>
<dbReference type="Gene3D" id="1.10.390.10">
    <property type="entry name" value="Neutral Protease Domain 2"/>
    <property type="match status" value="1"/>
</dbReference>
<dbReference type="EC" id="3.4.11.2" evidence="4 13"/>
<dbReference type="OrthoDB" id="100605at2"/>
<dbReference type="CDD" id="cd09600">
    <property type="entry name" value="M1_APN"/>
    <property type="match status" value="1"/>
</dbReference>
<evidence type="ECO:0000256" key="11">
    <source>
        <dbReference type="ARBA" id="ARBA00023049"/>
    </source>
</evidence>
<dbReference type="FunFam" id="2.60.40.1840:FF:000001">
    <property type="entry name" value="Aminopeptidase N"/>
    <property type="match status" value="1"/>
</dbReference>
<accession>A0A1I4SH08</accession>
<dbReference type="InterPro" id="IPR042097">
    <property type="entry name" value="Aminopeptidase_N-like_N_sf"/>
</dbReference>
<organism evidence="18 19">
    <name type="scientific">Pleomorphomonas diazotrophica</name>
    <dbReference type="NCBI Taxonomy" id="1166257"/>
    <lineage>
        <taxon>Bacteria</taxon>
        <taxon>Pseudomonadati</taxon>
        <taxon>Pseudomonadota</taxon>
        <taxon>Alphaproteobacteria</taxon>
        <taxon>Hyphomicrobiales</taxon>
        <taxon>Pleomorphomonadaceae</taxon>
        <taxon>Pleomorphomonas</taxon>
    </lineage>
</organism>
<evidence type="ECO:0000259" key="16">
    <source>
        <dbReference type="Pfam" id="PF17432"/>
    </source>
</evidence>
<dbReference type="Proteomes" id="UP000233491">
    <property type="component" value="Unassembled WGS sequence"/>
</dbReference>
<dbReference type="Gene3D" id="3.30.2010.30">
    <property type="match status" value="1"/>
</dbReference>
<evidence type="ECO:0000256" key="3">
    <source>
        <dbReference type="ARBA" id="ARBA00010136"/>
    </source>
</evidence>
<dbReference type="GO" id="GO:0008270">
    <property type="term" value="F:zinc ion binding"/>
    <property type="evidence" value="ECO:0007669"/>
    <property type="project" value="InterPro"/>
</dbReference>
<dbReference type="EMBL" id="PJNW01000009">
    <property type="protein sequence ID" value="PKR88955.1"/>
    <property type="molecule type" value="Genomic_DNA"/>
</dbReference>
<dbReference type="PANTHER" id="PTHR46322">
    <property type="entry name" value="PUROMYCIN-SENSITIVE AMINOPEPTIDASE"/>
    <property type="match status" value="1"/>
</dbReference>
<gene>
    <name evidence="18" type="ORF">CXZ10_12640</name>
</gene>
<comment type="similarity">
    <text evidence="3">Belongs to the peptidase M1 family.</text>
</comment>
<evidence type="ECO:0000256" key="10">
    <source>
        <dbReference type="ARBA" id="ARBA00022833"/>
    </source>
</evidence>
<name>A0A1I4SH08_9HYPH</name>
<comment type="catalytic activity">
    <reaction evidence="1">
        <text>Release of an N-terminal amino acid, Xaa-|-Yaa- from a peptide, amide or arylamide. Xaa is preferably Ala, but may be most amino acids including Pro (slow action). When a terminal hydrophobic residue is followed by a prolyl residue, the two may be released as an intact Xaa-Pro dipeptide.</text>
        <dbReference type="EC" id="3.4.11.2"/>
    </reaction>
</comment>
<comment type="caution">
    <text evidence="18">The sequence shown here is derived from an EMBL/GenBank/DDBJ whole genome shotgun (WGS) entry which is preliminary data.</text>
</comment>
<evidence type="ECO:0000256" key="4">
    <source>
        <dbReference type="ARBA" id="ARBA00012564"/>
    </source>
</evidence>
<proteinExistence type="inferred from homology"/>
<dbReference type="Pfam" id="PF01433">
    <property type="entry name" value="Peptidase_M1"/>
    <property type="match status" value="1"/>
</dbReference>
<dbReference type="Gene3D" id="2.60.40.1840">
    <property type="match status" value="1"/>
</dbReference>
<keyword evidence="10" id="KW-0862">Zinc</keyword>
<feature type="domain" description="Peptidase M1 alanyl aminopeptidase C-terminal" evidence="16">
    <location>
        <begin position="556"/>
        <end position="881"/>
    </location>
</feature>
<evidence type="ECO:0000256" key="12">
    <source>
        <dbReference type="ARBA" id="ARBA00059739"/>
    </source>
</evidence>
<evidence type="ECO:0000259" key="14">
    <source>
        <dbReference type="Pfam" id="PF01433"/>
    </source>
</evidence>
<dbReference type="GO" id="GO:0008237">
    <property type="term" value="F:metallopeptidase activity"/>
    <property type="evidence" value="ECO:0007669"/>
    <property type="project" value="UniProtKB-UniRule"/>
</dbReference>
<feature type="domain" description="Peptidase M1 membrane alanine aminopeptidase" evidence="14">
    <location>
        <begin position="230"/>
        <end position="442"/>
    </location>
</feature>
<dbReference type="RefSeq" id="WP_101289700.1">
    <property type="nucleotide sequence ID" value="NZ_FOUQ01000003.1"/>
</dbReference>
<dbReference type="Pfam" id="PF17900">
    <property type="entry name" value="Peptidase_M1_N"/>
    <property type="match status" value="1"/>
</dbReference>
<keyword evidence="8" id="KW-0479">Metal-binding</keyword>
<dbReference type="InterPro" id="IPR038438">
    <property type="entry name" value="PepN_Ig-like_sf"/>
</dbReference>
<dbReference type="SUPFAM" id="SSF55486">
    <property type="entry name" value="Metalloproteases ('zincins'), catalytic domain"/>
    <property type="match status" value="1"/>
</dbReference>
<dbReference type="PRINTS" id="PR00756">
    <property type="entry name" value="ALADIPTASE"/>
</dbReference>